<dbReference type="AlphaFoldDB" id="A0AAD4GLU2"/>
<evidence type="ECO:0008006" key="3">
    <source>
        <dbReference type="Google" id="ProtNLM"/>
    </source>
</evidence>
<dbReference type="Proteomes" id="UP001194468">
    <property type="component" value="Unassembled WGS sequence"/>
</dbReference>
<feature type="non-terminal residue" evidence="1">
    <location>
        <position position="126"/>
    </location>
</feature>
<organism evidence="1 2">
    <name type="scientific">Boletus edulis BED1</name>
    <dbReference type="NCBI Taxonomy" id="1328754"/>
    <lineage>
        <taxon>Eukaryota</taxon>
        <taxon>Fungi</taxon>
        <taxon>Dikarya</taxon>
        <taxon>Basidiomycota</taxon>
        <taxon>Agaricomycotina</taxon>
        <taxon>Agaricomycetes</taxon>
        <taxon>Agaricomycetidae</taxon>
        <taxon>Boletales</taxon>
        <taxon>Boletineae</taxon>
        <taxon>Boletaceae</taxon>
        <taxon>Boletoideae</taxon>
        <taxon>Boletus</taxon>
    </lineage>
</organism>
<keyword evidence="2" id="KW-1185">Reference proteome</keyword>
<sequence length="126" mass="14633">MVGRAYSKTKRKHLQASKQEEAIAEAVNILQEQMSKPEGTQQSIRKICSTVQERWQAKPGYKDIRVSCDTVQRRMDNGSTRHQNNMETKSWLSEQEEDRVVKFCLEYAARGFPLKHNSLKLYVDSI</sequence>
<evidence type="ECO:0000313" key="1">
    <source>
        <dbReference type="EMBL" id="KAF8452031.1"/>
    </source>
</evidence>
<name>A0AAD4GLU2_BOLED</name>
<protein>
    <recommendedName>
        <fullName evidence="3">Transposase</fullName>
    </recommendedName>
</protein>
<dbReference type="EMBL" id="WHUW01000001">
    <property type="protein sequence ID" value="KAF8452031.1"/>
    <property type="molecule type" value="Genomic_DNA"/>
</dbReference>
<gene>
    <name evidence="1" type="ORF">L210DRAFT_3384896</name>
</gene>
<evidence type="ECO:0000313" key="2">
    <source>
        <dbReference type="Proteomes" id="UP001194468"/>
    </source>
</evidence>
<accession>A0AAD4GLU2</accession>
<proteinExistence type="predicted"/>
<reference evidence="1" key="1">
    <citation type="submission" date="2019-10" db="EMBL/GenBank/DDBJ databases">
        <authorList>
            <consortium name="DOE Joint Genome Institute"/>
            <person name="Kuo A."/>
            <person name="Miyauchi S."/>
            <person name="Kiss E."/>
            <person name="Drula E."/>
            <person name="Kohler A."/>
            <person name="Sanchez-Garcia M."/>
            <person name="Andreopoulos B."/>
            <person name="Barry K.W."/>
            <person name="Bonito G."/>
            <person name="Buee M."/>
            <person name="Carver A."/>
            <person name="Chen C."/>
            <person name="Cichocki N."/>
            <person name="Clum A."/>
            <person name="Culley D."/>
            <person name="Crous P.W."/>
            <person name="Fauchery L."/>
            <person name="Girlanda M."/>
            <person name="Hayes R."/>
            <person name="Keri Z."/>
            <person name="LaButti K."/>
            <person name="Lipzen A."/>
            <person name="Lombard V."/>
            <person name="Magnuson J."/>
            <person name="Maillard F."/>
            <person name="Morin E."/>
            <person name="Murat C."/>
            <person name="Nolan M."/>
            <person name="Ohm R."/>
            <person name="Pangilinan J."/>
            <person name="Pereira M."/>
            <person name="Perotto S."/>
            <person name="Peter M."/>
            <person name="Riley R."/>
            <person name="Sitrit Y."/>
            <person name="Stielow B."/>
            <person name="Szollosi G."/>
            <person name="Zifcakova L."/>
            <person name="Stursova M."/>
            <person name="Spatafora J.W."/>
            <person name="Tedersoo L."/>
            <person name="Vaario L.-M."/>
            <person name="Yamada A."/>
            <person name="Yan M."/>
            <person name="Wang P."/>
            <person name="Xu J."/>
            <person name="Bruns T."/>
            <person name="Baldrian P."/>
            <person name="Vilgalys R."/>
            <person name="Henrissat B."/>
            <person name="Grigoriev I.V."/>
            <person name="Hibbett D."/>
            <person name="Nagy L.G."/>
            <person name="Martin F.M."/>
        </authorList>
    </citation>
    <scope>NUCLEOTIDE SEQUENCE</scope>
    <source>
        <strain evidence="1">BED1</strain>
    </source>
</reference>
<comment type="caution">
    <text evidence="1">The sequence shown here is derived from an EMBL/GenBank/DDBJ whole genome shotgun (WGS) entry which is preliminary data.</text>
</comment>
<reference evidence="1" key="2">
    <citation type="journal article" date="2020" name="Nat. Commun.">
        <title>Large-scale genome sequencing of mycorrhizal fungi provides insights into the early evolution of symbiotic traits.</title>
        <authorList>
            <person name="Miyauchi S."/>
            <person name="Kiss E."/>
            <person name="Kuo A."/>
            <person name="Drula E."/>
            <person name="Kohler A."/>
            <person name="Sanchez-Garcia M."/>
            <person name="Morin E."/>
            <person name="Andreopoulos B."/>
            <person name="Barry K.W."/>
            <person name="Bonito G."/>
            <person name="Buee M."/>
            <person name="Carver A."/>
            <person name="Chen C."/>
            <person name="Cichocki N."/>
            <person name="Clum A."/>
            <person name="Culley D."/>
            <person name="Crous P.W."/>
            <person name="Fauchery L."/>
            <person name="Girlanda M."/>
            <person name="Hayes R.D."/>
            <person name="Keri Z."/>
            <person name="LaButti K."/>
            <person name="Lipzen A."/>
            <person name="Lombard V."/>
            <person name="Magnuson J."/>
            <person name="Maillard F."/>
            <person name="Murat C."/>
            <person name="Nolan M."/>
            <person name="Ohm R.A."/>
            <person name="Pangilinan J."/>
            <person name="Pereira M.F."/>
            <person name="Perotto S."/>
            <person name="Peter M."/>
            <person name="Pfister S."/>
            <person name="Riley R."/>
            <person name="Sitrit Y."/>
            <person name="Stielow J.B."/>
            <person name="Szollosi G."/>
            <person name="Zifcakova L."/>
            <person name="Stursova M."/>
            <person name="Spatafora J.W."/>
            <person name="Tedersoo L."/>
            <person name="Vaario L.M."/>
            <person name="Yamada A."/>
            <person name="Yan M."/>
            <person name="Wang P."/>
            <person name="Xu J."/>
            <person name="Bruns T."/>
            <person name="Baldrian P."/>
            <person name="Vilgalys R."/>
            <person name="Dunand C."/>
            <person name="Henrissat B."/>
            <person name="Grigoriev I.V."/>
            <person name="Hibbett D."/>
            <person name="Nagy L.G."/>
            <person name="Martin F.M."/>
        </authorList>
    </citation>
    <scope>NUCLEOTIDE SEQUENCE</scope>
    <source>
        <strain evidence="1">BED1</strain>
    </source>
</reference>